<dbReference type="Proteomes" id="UP000467148">
    <property type="component" value="Chromosome"/>
</dbReference>
<gene>
    <name evidence="2" type="ORF">MHEL_33920</name>
</gene>
<dbReference type="EMBL" id="AP022596">
    <property type="protein sequence ID" value="BBY65149.1"/>
    <property type="molecule type" value="Genomic_DNA"/>
</dbReference>
<protein>
    <submittedName>
        <fullName evidence="2">Uncharacterized protein</fullName>
    </submittedName>
</protein>
<feature type="region of interest" description="Disordered" evidence="1">
    <location>
        <begin position="1"/>
        <end position="22"/>
    </location>
</feature>
<proteinExistence type="predicted"/>
<evidence type="ECO:0000256" key="1">
    <source>
        <dbReference type="SAM" id="MobiDB-lite"/>
    </source>
</evidence>
<dbReference type="AlphaFoldDB" id="A0A7I7T9N0"/>
<evidence type="ECO:0000313" key="3">
    <source>
        <dbReference type="Proteomes" id="UP000467148"/>
    </source>
</evidence>
<keyword evidence="3" id="KW-1185">Reference proteome</keyword>
<sequence>MRVNKRDNSDGGTVDGGNNGDIHDVPWASIFDPTANVRALTAVQAEGFRAASELVDRFVRMVATRPDGSAATVRQASPLSNEQRADLLGATDVEPLIRSWWAMAGQFLMGGAPQTSPPTAAISPTLDFTGSAASGRLEFETEAGLAATAEVWLHNSADGDMGRIRLRCSELMAADGSVIEAAACRIHPKAVAVPGRSSRGVGITVKVAKKTKPGLYRGTFLVEDRPDLWLPVALTVRPAS</sequence>
<dbReference type="RefSeq" id="WP_246227264.1">
    <property type="nucleotide sequence ID" value="NZ_AP022596.1"/>
</dbReference>
<reference evidence="2 3" key="1">
    <citation type="journal article" date="2019" name="Emerg. Microbes Infect.">
        <title>Comprehensive subspecies identification of 175 nontuberculous mycobacteria species based on 7547 genomic profiles.</title>
        <authorList>
            <person name="Matsumoto Y."/>
            <person name="Kinjo T."/>
            <person name="Motooka D."/>
            <person name="Nabeya D."/>
            <person name="Jung N."/>
            <person name="Uechi K."/>
            <person name="Horii T."/>
            <person name="Iida T."/>
            <person name="Fujita J."/>
            <person name="Nakamura S."/>
        </authorList>
    </citation>
    <scope>NUCLEOTIDE SEQUENCE [LARGE SCALE GENOMIC DNA]</scope>
    <source>
        <strain evidence="2 3">JCM 30396</strain>
    </source>
</reference>
<accession>A0A7I7T9N0</accession>
<organism evidence="2 3">
    <name type="scientific">Mycolicibacterium helvum</name>
    <dbReference type="NCBI Taxonomy" id="1534349"/>
    <lineage>
        <taxon>Bacteria</taxon>
        <taxon>Bacillati</taxon>
        <taxon>Actinomycetota</taxon>
        <taxon>Actinomycetes</taxon>
        <taxon>Mycobacteriales</taxon>
        <taxon>Mycobacteriaceae</taxon>
        <taxon>Mycolicibacterium</taxon>
    </lineage>
</organism>
<dbReference type="KEGG" id="mhev:MHEL_33920"/>
<name>A0A7I7T9N0_9MYCO</name>
<evidence type="ECO:0000313" key="2">
    <source>
        <dbReference type="EMBL" id="BBY65149.1"/>
    </source>
</evidence>